<dbReference type="Proteomes" id="UP000009036">
    <property type="component" value="Chromosome"/>
</dbReference>
<proteinExistence type="predicted"/>
<evidence type="ECO:0000313" key="1">
    <source>
        <dbReference type="EMBL" id="QTZ96230.1"/>
    </source>
</evidence>
<dbReference type="OrthoDB" id="4320909at2"/>
<dbReference type="AlphaFoldDB" id="A0A8B1P3W2"/>
<protein>
    <submittedName>
        <fullName evidence="1">Uncharacterized protein</fullName>
    </submittedName>
</protein>
<dbReference type="EMBL" id="CP072931">
    <property type="protein sequence ID" value="QTZ96230.1"/>
    <property type="molecule type" value="Genomic_DNA"/>
</dbReference>
<evidence type="ECO:0000313" key="2">
    <source>
        <dbReference type="Proteomes" id="UP000009036"/>
    </source>
</evidence>
<organism evidence="1 2">
    <name type="scientific">Streptomyces auratus AGR0001</name>
    <dbReference type="NCBI Taxonomy" id="1160718"/>
    <lineage>
        <taxon>Bacteria</taxon>
        <taxon>Bacillati</taxon>
        <taxon>Actinomycetota</taxon>
        <taxon>Actinomycetes</taxon>
        <taxon>Kitasatosporales</taxon>
        <taxon>Streptomycetaceae</taxon>
        <taxon>Streptomyces</taxon>
    </lineage>
</organism>
<gene>
    <name evidence="1" type="ORF">SU9_020305</name>
</gene>
<dbReference type="KEGG" id="sauh:SU9_020305"/>
<keyword evidence="2" id="KW-1185">Reference proteome</keyword>
<reference evidence="1" key="1">
    <citation type="journal article" date="2012" name="J. Bacteriol.">
        <title>Genome Sequence of Streptomyces auratus Strain AGR0001, a Phoslactomycin-Producing Actinomycete.</title>
        <authorList>
            <person name="Han X."/>
            <person name="Li M."/>
            <person name="Ding Z."/>
            <person name="Zhao J."/>
            <person name="Ji K."/>
            <person name="Wen M."/>
            <person name="Lu T."/>
        </authorList>
    </citation>
    <scope>NUCLEOTIDE SEQUENCE</scope>
    <source>
        <strain evidence="1">AGR0001</strain>
    </source>
</reference>
<sequence length="95" mass="10259">MLPWSGPGGKPCYLVGDGTGYVSRIADEIERTQLDMADGLLGHAEDMLGCERVTVPELRFLARGLTDALRDVRRIAESRGARLPATAQGLDACEE</sequence>
<name>A0A8B1P3W2_9ACTN</name>
<accession>A0A8B1P3W2</accession>
<reference evidence="1" key="2">
    <citation type="submission" date="2021-04" db="EMBL/GenBank/DDBJ databases">
        <authorList>
            <person name="Wen M.-L."/>
            <person name="Han X.-L."/>
            <person name="Xiong J."/>
        </authorList>
    </citation>
    <scope>NUCLEOTIDE SEQUENCE</scope>
    <source>
        <strain evidence="1">AGR0001</strain>
    </source>
</reference>